<feature type="region of interest" description="Disordered" evidence="1">
    <location>
        <begin position="1"/>
        <end position="70"/>
    </location>
</feature>
<dbReference type="InterPro" id="IPR028150">
    <property type="entry name" value="Lustrin_cystein"/>
</dbReference>
<sequence length="206" mass="22199">FPSVTPTAAAPVAPVASNSFGNGVGFSQNAPLPPFPNDFSQSPGSAPRPPAAQAAKTVQKERVEELPTINVSDEKKKGVYKADPLPKSEVSTEETLPILGASPPMTIKTKQGGIRTFLENNKRLVVEDSDLTEGGTKRRDSLSCPNGLQELRYADGRPVMCLPGKNQCPEKSVCYFNGVDFFCCPNSEDPYDKHVFGGEFKLLRSP</sequence>
<dbReference type="EMBL" id="UYRV01105459">
    <property type="protein sequence ID" value="VDN21182.1"/>
    <property type="molecule type" value="Genomic_DNA"/>
</dbReference>
<name>A0A3P7PMP0_CYLGO</name>
<evidence type="ECO:0000313" key="2">
    <source>
        <dbReference type="EMBL" id="VDN21182.1"/>
    </source>
</evidence>
<feature type="compositionally biased region" description="Polar residues" evidence="1">
    <location>
        <begin position="18"/>
        <end position="30"/>
    </location>
</feature>
<dbReference type="InterPro" id="IPR006150">
    <property type="entry name" value="Cys_repeat_1"/>
</dbReference>
<feature type="compositionally biased region" description="Low complexity" evidence="1">
    <location>
        <begin position="1"/>
        <end position="17"/>
    </location>
</feature>
<dbReference type="AlphaFoldDB" id="A0A3P7PMP0"/>
<proteinExistence type="predicted"/>
<organism evidence="2 3">
    <name type="scientific">Cylicostephanus goldi</name>
    <name type="common">Nematode worm</name>
    <dbReference type="NCBI Taxonomy" id="71465"/>
    <lineage>
        <taxon>Eukaryota</taxon>
        <taxon>Metazoa</taxon>
        <taxon>Ecdysozoa</taxon>
        <taxon>Nematoda</taxon>
        <taxon>Chromadorea</taxon>
        <taxon>Rhabditida</taxon>
        <taxon>Rhabditina</taxon>
        <taxon>Rhabditomorpha</taxon>
        <taxon>Strongyloidea</taxon>
        <taxon>Strongylidae</taxon>
        <taxon>Cylicostephanus</taxon>
    </lineage>
</organism>
<gene>
    <name evidence="2" type="ORF">CGOC_LOCUS8970</name>
</gene>
<dbReference type="Proteomes" id="UP000271889">
    <property type="component" value="Unassembled WGS sequence"/>
</dbReference>
<feature type="non-terminal residue" evidence="2">
    <location>
        <position position="1"/>
    </location>
</feature>
<protein>
    <submittedName>
        <fullName evidence="2">Uncharacterized protein</fullName>
    </submittedName>
</protein>
<accession>A0A3P7PMP0</accession>
<dbReference type="Pfam" id="PF14625">
    <property type="entry name" value="Lustrin_cystein"/>
    <property type="match status" value="1"/>
</dbReference>
<reference evidence="2 3" key="1">
    <citation type="submission" date="2018-11" db="EMBL/GenBank/DDBJ databases">
        <authorList>
            <consortium name="Pathogen Informatics"/>
        </authorList>
    </citation>
    <scope>NUCLEOTIDE SEQUENCE [LARGE SCALE GENOMIC DNA]</scope>
</reference>
<evidence type="ECO:0000313" key="3">
    <source>
        <dbReference type="Proteomes" id="UP000271889"/>
    </source>
</evidence>
<keyword evidence="3" id="KW-1185">Reference proteome</keyword>
<dbReference type="SMART" id="SM00289">
    <property type="entry name" value="WR1"/>
    <property type="match status" value="1"/>
</dbReference>
<evidence type="ECO:0000256" key="1">
    <source>
        <dbReference type="SAM" id="MobiDB-lite"/>
    </source>
</evidence>
<dbReference type="OrthoDB" id="4473401at2759"/>